<dbReference type="RefSeq" id="XP_977159.2">
    <property type="nucleotide sequence ID" value="XM_972066.2"/>
</dbReference>
<accession>Q22M61</accession>
<proteinExistence type="predicted"/>
<dbReference type="InParanoid" id="Q22M61"/>
<organism evidence="2 3">
    <name type="scientific">Tetrahymena thermophila (strain SB210)</name>
    <dbReference type="NCBI Taxonomy" id="312017"/>
    <lineage>
        <taxon>Eukaryota</taxon>
        <taxon>Sar</taxon>
        <taxon>Alveolata</taxon>
        <taxon>Ciliophora</taxon>
        <taxon>Intramacronucleata</taxon>
        <taxon>Oligohymenophorea</taxon>
        <taxon>Hymenostomatida</taxon>
        <taxon>Tetrahymenina</taxon>
        <taxon>Tetrahymenidae</taxon>
        <taxon>Tetrahymena</taxon>
    </lineage>
</organism>
<dbReference type="KEGG" id="tet:TTHERM_00037590"/>
<feature type="compositionally biased region" description="Polar residues" evidence="1">
    <location>
        <begin position="23"/>
        <end position="38"/>
    </location>
</feature>
<dbReference type="AlphaFoldDB" id="Q22M61"/>
<dbReference type="EMBL" id="GG662720">
    <property type="protein sequence ID" value="EAR86448.2"/>
    <property type="molecule type" value="Genomic_DNA"/>
</dbReference>
<feature type="region of interest" description="Disordered" evidence="1">
    <location>
        <begin position="19"/>
        <end position="38"/>
    </location>
</feature>
<name>Q22M61_TETTS</name>
<dbReference type="Proteomes" id="UP000009168">
    <property type="component" value="Unassembled WGS sequence"/>
</dbReference>
<protein>
    <submittedName>
        <fullName evidence="2">Uncharacterized protein</fullName>
    </submittedName>
</protein>
<sequence length="186" mass="22180">MSSEQKNNFITSIVELSSKEQLSDGNQDQQQGAQPTEIQESIKCQNPGSYLDEFTSKNSIDRILKLKLKGIKTRFRTNVNIMTIDIQKRKLQLLSQSINMFLYVPIFNDLIRFKQQFYFIQIFNIFQSFLQNKMQLLFINLNINILQLKLHQFTLFLMLKIPLKVFFFVHQQFNCDYKIFNYLLQL</sequence>
<evidence type="ECO:0000313" key="3">
    <source>
        <dbReference type="Proteomes" id="UP000009168"/>
    </source>
</evidence>
<gene>
    <name evidence="2" type="ORF">TTHERM_00037590</name>
</gene>
<dbReference type="GeneID" id="7840498"/>
<reference evidence="3" key="1">
    <citation type="journal article" date="2006" name="PLoS Biol.">
        <title>Macronuclear genome sequence of the ciliate Tetrahymena thermophila, a model eukaryote.</title>
        <authorList>
            <person name="Eisen J.A."/>
            <person name="Coyne R.S."/>
            <person name="Wu M."/>
            <person name="Wu D."/>
            <person name="Thiagarajan M."/>
            <person name="Wortman J.R."/>
            <person name="Badger J.H."/>
            <person name="Ren Q."/>
            <person name="Amedeo P."/>
            <person name="Jones K.M."/>
            <person name="Tallon L.J."/>
            <person name="Delcher A.L."/>
            <person name="Salzberg S.L."/>
            <person name="Silva J.C."/>
            <person name="Haas B.J."/>
            <person name="Majoros W.H."/>
            <person name="Farzad M."/>
            <person name="Carlton J.M."/>
            <person name="Smith R.K. Jr."/>
            <person name="Garg J."/>
            <person name="Pearlman R.E."/>
            <person name="Karrer K.M."/>
            <person name="Sun L."/>
            <person name="Manning G."/>
            <person name="Elde N.C."/>
            <person name="Turkewitz A.P."/>
            <person name="Asai D.J."/>
            <person name="Wilkes D.E."/>
            <person name="Wang Y."/>
            <person name="Cai H."/>
            <person name="Collins K."/>
            <person name="Stewart B.A."/>
            <person name="Lee S.R."/>
            <person name="Wilamowska K."/>
            <person name="Weinberg Z."/>
            <person name="Ruzzo W.L."/>
            <person name="Wloga D."/>
            <person name="Gaertig J."/>
            <person name="Frankel J."/>
            <person name="Tsao C.-C."/>
            <person name="Gorovsky M.A."/>
            <person name="Keeling P.J."/>
            <person name="Waller R.F."/>
            <person name="Patron N.J."/>
            <person name="Cherry J.M."/>
            <person name="Stover N.A."/>
            <person name="Krieger C.J."/>
            <person name="del Toro C."/>
            <person name="Ryder H.F."/>
            <person name="Williamson S.C."/>
            <person name="Barbeau R.A."/>
            <person name="Hamilton E.P."/>
            <person name="Orias E."/>
        </authorList>
    </citation>
    <scope>NUCLEOTIDE SEQUENCE [LARGE SCALE GENOMIC DNA]</scope>
    <source>
        <strain evidence="3">SB210</strain>
    </source>
</reference>
<evidence type="ECO:0000256" key="1">
    <source>
        <dbReference type="SAM" id="MobiDB-lite"/>
    </source>
</evidence>
<evidence type="ECO:0000313" key="2">
    <source>
        <dbReference type="EMBL" id="EAR86448.2"/>
    </source>
</evidence>
<dbReference type="HOGENOM" id="CLU_2595133_0_0_1"/>
<keyword evidence="3" id="KW-1185">Reference proteome</keyword>